<reference evidence="1" key="1">
    <citation type="submission" date="2020-08" db="EMBL/GenBank/DDBJ databases">
        <title>Multicomponent nature underlies the extraordinary mechanical properties of spider dragline silk.</title>
        <authorList>
            <person name="Kono N."/>
            <person name="Nakamura H."/>
            <person name="Mori M."/>
            <person name="Yoshida Y."/>
            <person name="Ohtoshi R."/>
            <person name="Malay A.D."/>
            <person name="Moran D.A.P."/>
            <person name="Tomita M."/>
            <person name="Numata K."/>
            <person name="Arakawa K."/>
        </authorList>
    </citation>
    <scope>NUCLEOTIDE SEQUENCE</scope>
</reference>
<evidence type="ECO:0000313" key="1">
    <source>
        <dbReference type="EMBL" id="GFY70145.1"/>
    </source>
</evidence>
<sequence>MKVTPPASSVFWNMTLENGEGASREKEWKREGGGCPRAGKVELRKHEVLNICRSSGVLKPCLRRFVVVVGWCSGKQGSNCILFPKDHYLGVRNI</sequence>
<keyword evidence="2" id="KW-1185">Reference proteome</keyword>
<organism evidence="1 2">
    <name type="scientific">Trichonephila inaurata madagascariensis</name>
    <dbReference type="NCBI Taxonomy" id="2747483"/>
    <lineage>
        <taxon>Eukaryota</taxon>
        <taxon>Metazoa</taxon>
        <taxon>Ecdysozoa</taxon>
        <taxon>Arthropoda</taxon>
        <taxon>Chelicerata</taxon>
        <taxon>Arachnida</taxon>
        <taxon>Araneae</taxon>
        <taxon>Araneomorphae</taxon>
        <taxon>Entelegynae</taxon>
        <taxon>Araneoidea</taxon>
        <taxon>Nephilidae</taxon>
        <taxon>Trichonephila</taxon>
        <taxon>Trichonephila inaurata</taxon>
    </lineage>
</organism>
<comment type="caution">
    <text evidence="1">The sequence shown here is derived from an EMBL/GenBank/DDBJ whole genome shotgun (WGS) entry which is preliminary data.</text>
</comment>
<dbReference type="EMBL" id="BMAV01018043">
    <property type="protein sequence ID" value="GFY70145.1"/>
    <property type="molecule type" value="Genomic_DNA"/>
</dbReference>
<name>A0A8X7CLK1_9ARAC</name>
<protein>
    <submittedName>
        <fullName evidence="1">Uncharacterized protein</fullName>
    </submittedName>
</protein>
<proteinExistence type="predicted"/>
<accession>A0A8X7CLK1</accession>
<evidence type="ECO:0000313" key="2">
    <source>
        <dbReference type="Proteomes" id="UP000886998"/>
    </source>
</evidence>
<dbReference type="Proteomes" id="UP000886998">
    <property type="component" value="Unassembled WGS sequence"/>
</dbReference>
<gene>
    <name evidence="1" type="ORF">TNIN_224661</name>
</gene>
<dbReference type="AlphaFoldDB" id="A0A8X7CLK1"/>